<evidence type="ECO:0000256" key="4">
    <source>
        <dbReference type="ARBA" id="ARBA00022980"/>
    </source>
</evidence>
<dbReference type="GO" id="GO:0019843">
    <property type="term" value="F:rRNA binding"/>
    <property type="evidence" value="ECO:0007669"/>
    <property type="project" value="UniProtKB-KW"/>
</dbReference>
<dbReference type="InterPro" id="IPR036164">
    <property type="entry name" value="bL21-like_sf"/>
</dbReference>
<keyword evidence="5" id="KW-0687">Ribonucleoprotein</keyword>
<name>A0A381SN44_9ZZZZ</name>
<evidence type="ECO:0000256" key="1">
    <source>
        <dbReference type="ARBA" id="ARBA00008563"/>
    </source>
</evidence>
<dbReference type="GO" id="GO:0006412">
    <property type="term" value="P:translation"/>
    <property type="evidence" value="ECO:0007669"/>
    <property type="project" value="InterPro"/>
</dbReference>
<sequence>MYAVFKSGGKQYRVSKGEKLKLEKLGTEVGKKVVFDEILSVGEGSKINIGTPFLVNATVEAKVLEEGKGKKIEVVKFKRRKNYKRNFGHRQTYSLIEITAINVKKKAAPKKTKAAPKKTKKQTEK</sequence>
<accession>A0A381SN44</accession>
<evidence type="ECO:0000256" key="3">
    <source>
        <dbReference type="ARBA" id="ARBA00022884"/>
    </source>
</evidence>
<evidence type="ECO:0008006" key="8">
    <source>
        <dbReference type="Google" id="ProtNLM"/>
    </source>
</evidence>
<dbReference type="PROSITE" id="PS01169">
    <property type="entry name" value="RIBOSOMAL_L21"/>
    <property type="match status" value="1"/>
</dbReference>
<reference evidence="7" key="1">
    <citation type="submission" date="2018-05" db="EMBL/GenBank/DDBJ databases">
        <authorList>
            <person name="Lanie J.A."/>
            <person name="Ng W.-L."/>
            <person name="Kazmierczak K.M."/>
            <person name="Andrzejewski T.M."/>
            <person name="Davidsen T.M."/>
            <person name="Wayne K.J."/>
            <person name="Tettelin H."/>
            <person name="Glass J.I."/>
            <person name="Rusch D."/>
            <person name="Podicherti R."/>
            <person name="Tsui H.-C.T."/>
            <person name="Winkler M.E."/>
        </authorList>
    </citation>
    <scope>NUCLEOTIDE SEQUENCE</scope>
</reference>
<dbReference type="GO" id="GO:0005840">
    <property type="term" value="C:ribosome"/>
    <property type="evidence" value="ECO:0007669"/>
    <property type="project" value="UniProtKB-KW"/>
</dbReference>
<keyword evidence="3" id="KW-0694">RNA-binding</keyword>
<organism evidence="7">
    <name type="scientific">marine metagenome</name>
    <dbReference type="NCBI Taxonomy" id="408172"/>
    <lineage>
        <taxon>unclassified sequences</taxon>
        <taxon>metagenomes</taxon>
        <taxon>ecological metagenomes</taxon>
    </lineage>
</organism>
<gene>
    <name evidence="7" type="ORF">METZ01_LOCUS57625</name>
</gene>
<dbReference type="EMBL" id="UINC01003263">
    <property type="protein sequence ID" value="SVA04771.1"/>
    <property type="molecule type" value="Genomic_DNA"/>
</dbReference>
<dbReference type="GO" id="GO:0005737">
    <property type="term" value="C:cytoplasm"/>
    <property type="evidence" value="ECO:0007669"/>
    <property type="project" value="UniProtKB-ARBA"/>
</dbReference>
<dbReference type="GO" id="GO:0003735">
    <property type="term" value="F:structural constituent of ribosome"/>
    <property type="evidence" value="ECO:0007669"/>
    <property type="project" value="InterPro"/>
</dbReference>
<dbReference type="SUPFAM" id="SSF141091">
    <property type="entry name" value="L21p-like"/>
    <property type="match status" value="1"/>
</dbReference>
<protein>
    <recommendedName>
        <fullName evidence="8">50S ribosomal protein L21</fullName>
    </recommendedName>
</protein>
<comment type="similarity">
    <text evidence="1">Belongs to the bacterial ribosomal protein bL21 family.</text>
</comment>
<dbReference type="PANTHER" id="PTHR21349:SF0">
    <property type="entry name" value="LARGE RIBOSOMAL SUBUNIT PROTEIN BL21M"/>
    <property type="match status" value="1"/>
</dbReference>
<keyword evidence="2" id="KW-0699">rRNA-binding</keyword>
<dbReference type="InterPro" id="IPR001787">
    <property type="entry name" value="Ribosomal_bL21"/>
</dbReference>
<dbReference type="PANTHER" id="PTHR21349">
    <property type="entry name" value="50S RIBOSOMAL PROTEIN L21"/>
    <property type="match status" value="1"/>
</dbReference>
<feature type="region of interest" description="Disordered" evidence="6">
    <location>
        <begin position="105"/>
        <end position="125"/>
    </location>
</feature>
<dbReference type="HAMAP" id="MF_01363">
    <property type="entry name" value="Ribosomal_bL21"/>
    <property type="match status" value="1"/>
</dbReference>
<evidence type="ECO:0000256" key="2">
    <source>
        <dbReference type="ARBA" id="ARBA00022730"/>
    </source>
</evidence>
<evidence type="ECO:0000256" key="5">
    <source>
        <dbReference type="ARBA" id="ARBA00023274"/>
    </source>
</evidence>
<dbReference type="GO" id="GO:1990904">
    <property type="term" value="C:ribonucleoprotein complex"/>
    <property type="evidence" value="ECO:0007669"/>
    <property type="project" value="UniProtKB-KW"/>
</dbReference>
<dbReference type="InterPro" id="IPR018258">
    <property type="entry name" value="Ribosomal_bL21_CS"/>
</dbReference>
<evidence type="ECO:0000256" key="6">
    <source>
        <dbReference type="SAM" id="MobiDB-lite"/>
    </source>
</evidence>
<dbReference type="InterPro" id="IPR028909">
    <property type="entry name" value="bL21-like"/>
</dbReference>
<dbReference type="NCBIfam" id="TIGR00061">
    <property type="entry name" value="L21"/>
    <property type="match status" value="1"/>
</dbReference>
<evidence type="ECO:0000313" key="7">
    <source>
        <dbReference type="EMBL" id="SVA04771.1"/>
    </source>
</evidence>
<proteinExistence type="inferred from homology"/>
<dbReference type="Pfam" id="PF00829">
    <property type="entry name" value="Ribosomal_L21p"/>
    <property type="match status" value="1"/>
</dbReference>
<keyword evidence="4" id="KW-0689">Ribosomal protein</keyword>
<dbReference type="AlphaFoldDB" id="A0A381SN44"/>